<sequence>MMINRRSRESIKFFGSLADSENAKELQRTKTDIEKGMTKILKLIKNKERGTDEGNPENSTEEIELVGLIEDLYKKQRLLYALYDRTTEEFVKGLSRRRNRRAPESFSDSDSDSEYFSSEEIDANKRRSEKEHHSVSGSDAPKRGSEISDNAIEVLKTEALELEGKLTSLMKEMESLNENKKNLELEVESQTQQVTELNAKNRVLHEKVLELESVLKEENDVVFDLRAKLKSNEEQTKSNVENLMAKMNELEIEIESLRTQKIEMEEKIECDKNEASTQRQELMDQLNAMQQKLDSIRSKNKELKAEMEIKREEISQCLIQMENLNENLAEMKSVEQKLMEEKESFVERIKDLELELETESNHKNEMEQELSNTGYEIKQLKDENKGLQDRNYELRTAMTERGEEISDFLKEHENNENGASMEAISLKAQVNAMKLELDMLHEQKSMLEQQNERSQKEFAEQAKTVERIAEENKQVNIMCNKMKQNQRLAERKMEELAEEFRKKMEDNIRLLHQRIHVAEQLNNENKNSCNMTKQRYEEENKVLGEKVTSYEEELKVLKEGAKDSATPMVCVPDWSELDLIDEKVEEQREYIKRRVSKMMCEVQTWKQWMKKKNGEVKELKEKVDCLKELLNNKEEEELLLREKVWQLEAKVSKEGGEKMNLTQTVSQLEKKVGKLEKNLKEKDEELVSLGEKKKEAIRQLCFVVDFHRDRCNHLKDLLINRRSLNNRT</sequence>
<dbReference type="InterPro" id="IPR011684">
    <property type="entry name" value="NAB"/>
</dbReference>
<comment type="caution">
    <text evidence="5">The sequence shown here is derived from an EMBL/GenBank/DDBJ whole genome shotgun (WGS) entry which is preliminary data.</text>
</comment>
<proteinExistence type="predicted"/>
<dbReference type="GO" id="GO:0005200">
    <property type="term" value="F:structural constituent of cytoskeleton"/>
    <property type="evidence" value="ECO:0007669"/>
    <property type="project" value="TreeGrafter"/>
</dbReference>
<feature type="region of interest" description="Disordered" evidence="3">
    <location>
        <begin position="92"/>
        <end position="148"/>
    </location>
</feature>
<dbReference type="AlphaFoldDB" id="A0AAN9MQ28"/>
<evidence type="ECO:0000259" key="4">
    <source>
        <dbReference type="PROSITE" id="PS51774"/>
    </source>
</evidence>
<accession>A0AAN9MQ28</accession>
<dbReference type="PROSITE" id="PS51774">
    <property type="entry name" value="NAB"/>
    <property type="match status" value="1"/>
</dbReference>
<feature type="domain" description="NAB" evidence="4">
    <location>
        <begin position="10"/>
        <end position="90"/>
    </location>
</feature>
<dbReference type="GO" id="GO:0005856">
    <property type="term" value="C:cytoskeleton"/>
    <property type="evidence" value="ECO:0007669"/>
    <property type="project" value="TreeGrafter"/>
</dbReference>
<evidence type="ECO:0000256" key="2">
    <source>
        <dbReference type="SAM" id="Coils"/>
    </source>
</evidence>
<dbReference type="PANTHER" id="PTHR47357:SF4">
    <property type="entry name" value="MYOSIN HEAVY CHAIN-LIKE PROTEIN"/>
    <property type="match status" value="1"/>
</dbReference>
<evidence type="ECO:0000256" key="3">
    <source>
        <dbReference type="SAM" id="MobiDB-lite"/>
    </source>
</evidence>
<dbReference type="PANTHER" id="PTHR47357">
    <property type="entry name" value="COP1-INTERACTIVE PROTEIN 1"/>
    <property type="match status" value="1"/>
</dbReference>
<organism evidence="5 6">
    <name type="scientific">Canavalia gladiata</name>
    <name type="common">Sword bean</name>
    <name type="synonym">Dolichos gladiatus</name>
    <dbReference type="NCBI Taxonomy" id="3824"/>
    <lineage>
        <taxon>Eukaryota</taxon>
        <taxon>Viridiplantae</taxon>
        <taxon>Streptophyta</taxon>
        <taxon>Embryophyta</taxon>
        <taxon>Tracheophyta</taxon>
        <taxon>Spermatophyta</taxon>
        <taxon>Magnoliopsida</taxon>
        <taxon>eudicotyledons</taxon>
        <taxon>Gunneridae</taxon>
        <taxon>Pentapetalae</taxon>
        <taxon>rosids</taxon>
        <taxon>fabids</taxon>
        <taxon>Fabales</taxon>
        <taxon>Fabaceae</taxon>
        <taxon>Papilionoideae</taxon>
        <taxon>50 kb inversion clade</taxon>
        <taxon>NPAAA clade</taxon>
        <taxon>indigoferoid/millettioid clade</taxon>
        <taxon>Phaseoleae</taxon>
        <taxon>Canavalia</taxon>
    </lineage>
</organism>
<name>A0AAN9MQ28_CANGL</name>
<keyword evidence="1 2" id="KW-0175">Coiled coil</keyword>
<keyword evidence="6" id="KW-1185">Reference proteome</keyword>
<reference evidence="5 6" key="1">
    <citation type="submission" date="2024-01" db="EMBL/GenBank/DDBJ databases">
        <title>The genomes of 5 underutilized Papilionoideae crops provide insights into root nodulation and disease resistanc.</title>
        <authorList>
            <person name="Jiang F."/>
        </authorList>
    </citation>
    <scope>NUCLEOTIDE SEQUENCE [LARGE SCALE GENOMIC DNA]</scope>
    <source>
        <strain evidence="5">LVBAO_FW01</strain>
        <tissue evidence="5">Leaves</tissue>
    </source>
</reference>
<dbReference type="GO" id="GO:0003779">
    <property type="term" value="F:actin binding"/>
    <property type="evidence" value="ECO:0007669"/>
    <property type="project" value="InterPro"/>
</dbReference>
<gene>
    <name evidence="5" type="ORF">VNO77_00475</name>
</gene>
<feature type="coiled-coil region" evidence="2">
    <location>
        <begin position="152"/>
        <end position="397"/>
    </location>
</feature>
<protein>
    <recommendedName>
        <fullName evidence="4">NAB domain-containing protein</fullName>
    </recommendedName>
</protein>
<feature type="coiled-coil region" evidence="2">
    <location>
        <begin position="609"/>
        <end position="699"/>
    </location>
</feature>
<dbReference type="EMBL" id="JAYMYQ010000001">
    <property type="protein sequence ID" value="KAK7358542.1"/>
    <property type="molecule type" value="Genomic_DNA"/>
</dbReference>
<feature type="compositionally biased region" description="Acidic residues" evidence="3">
    <location>
        <begin position="107"/>
        <end position="121"/>
    </location>
</feature>
<feature type="compositionally biased region" description="Basic and acidic residues" evidence="3">
    <location>
        <begin position="122"/>
        <end position="146"/>
    </location>
</feature>
<evidence type="ECO:0000313" key="5">
    <source>
        <dbReference type="EMBL" id="KAK7358542.1"/>
    </source>
</evidence>
<evidence type="ECO:0000313" key="6">
    <source>
        <dbReference type="Proteomes" id="UP001367508"/>
    </source>
</evidence>
<feature type="coiled-coil region" evidence="2">
    <location>
        <begin position="423"/>
        <end position="553"/>
    </location>
</feature>
<dbReference type="Proteomes" id="UP001367508">
    <property type="component" value="Unassembled WGS sequence"/>
</dbReference>
<evidence type="ECO:0000256" key="1">
    <source>
        <dbReference type="ARBA" id="ARBA00023054"/>
    </source>
</evidence>